<gene>
    <name evidence="2" type="ORF">NEMBOFW57_003721</name>
</gene>
<feature type="chain" id="PRO_5041946804" description="Extracellular membrane protein CFEM domain-containing protein" evidence="1">
    <location>
        <begin position="18"/>
        <end position="181"/>
    </location>
</feature>
<evidence type="ECO:0000313" key="3">
    <source>
        <dbReference type="Proteomes" id="UP001197093"/>
    </source>
</evidence>
<dbReference type="AlphaFoldDB" id="A0AAD4F5H5"/>
<keyword evidence="3" id="KW-1185">Reference proteome</keyword>
<evidence type="ECO:0000313" key="2">
    <source>
        <dbReference type="EMBL" id="KAG7293666.1"/>
    </source>
</evidence>
<dbReference type="EMBL" id="JAHCVI010000001">
    <property type="protein sequence ID" value="KAG7293666.1"/>
    <property type="molecule type" value="Genomic_DNA"/>
</dbReference>
<keyword evidence="1" id="KW-0732">Signal</keyword>
<reference evidence="2" key="1">
    <citation type="submission" date="2023-02" db="EMBL/GenBank/DDBJ databases">
        <authorList>
            <person name="Palmer J.M."/>
        </authorList>
    </citation>
    <scope>NUCLEOTIDE SEQUENCE</scope>
    <source>
        <strain evidence="2">FW57</strain>
    </source>
</reference>
<protein>
    <recommendedName>
        <fullName evidence="4">Extracellular membrane protein CFEM domain-containing protein</fullName>
    </recommendedName>
</protein>
<organism evidence="2 3">
    <name type="scientific">Staphylotrichum longicolle</name>
    <dbReference type="NCBI Taxonomy" id="669026"/>
    <lineage>
        <taxon>Eukaryota</taxon>
        <taxon>Fungi</taxon>
        <taxon>Dikarya</taxon>
        <taxon>Ascomycota</taxon>
        <taxon>Pezizomycotina</taxon>
        <taxon>Sordariomycetes</taxon>
        <taxon>Sordariomycetidae</taxon>
        <taxon>Sordariales</taxon>
        <taxon>Chaetomiaceae</taxon>
        <taxon>Staphylotrichum</taxon>
    </lineage>
</organism>
<accession>A0AAD4F5H5</accession>
<sequence length="181" mass="18820">MKFTTFLFALFVAVIGAAPVPEVASTVVDGLTTCAKPVINNMVMRAISFGCPPHPDGTPNLVCLCRSKPFKTRAKHGISSVCPNHEQTSDARRWAIGLCTAALTKASKSMGVSRAVESAFGHHIVSSKPAMVSGGKNSTAPFPFAVFDIDDDEDKTAGAGAAEPAALVSLVVALGVAFFLL</sequence>
<dbReference type="Proteomes" id="UP001197093">
    <property type="component" value="Unassembled WGS sequence"/>
</dbReference>
<comment type="caution">
    <text evidence="2">The sequence shown here is derived from an EMBL/GenBank/DDBJ whole genome shotgun (WGS) entry which is preliminary data.</text>
</comment>
<evidence type="ECO:0000256" key="1">
    <source>
        <dbReference type="SAM" id="SignalP"/>
    </source>
</evidence>
<name>A0AAD4F5H5_9PEZI</name>
<proteinExistence type="predicted"/>
<evidence type="ECO:0008006" key="4">
    <source>
        <dbReference type="Google" id="ProtNLM"/>
    </source>
</evidence>
<feature type="signal peptide" evidence="1">
    <location>
        <begin position="1"/>
        <end position="17"/>
    </location>
</feature>